<dbReference type="SUPFAM" id="SSF53335">
    <property type="entry name" value="S-adenosyl-L-methionine-dependent methyltransferases"/>
    <property type="match status" value="1"/>
</dbReference>
<feature type="compositionally biased region" description="Low complexity" evidence="7">
    <location>
        <begin position="376"/>
        <end position="397"/>
    </location>
</feature>
<evidence type="ECO:0000256" key="2">
    <source>
        <dbReference type="ARBA" id="ARBA00022603"/>
    </source>
</evidence>
<dbReference type="GO" id="GO:0017069">
    <property type="term" value="F:snRNA binding"/>
    <property type="evidence" value="ECO:0007669"/>
    <property type="project" value="TreeGrafter"/>
</dbReference>
<dbReference type="Gene3D" id="3.40.50.150">
    <property type="entry name" value="Vaccinia Virus protein VP39"/>
    <property type="match status" value="1"/>
</dbReference>
<dbReference type="GO" id="GO:0032259">
    <property type="term" value="P:methylation"/>
    <property type="evidence" value="ECO:0007669"/>
    <property type="project" value="UniProtKB-KW"/>
</dbReference>
<evidence type="ECO:0000256" key="7">
    <source>
        <dbReference type="SAM" id="MobiDB-lite"/>
    </source>
</evidence>
<feature type="compositionally biased region" description="Basic and acidic residues" evidence="7">
    <location>
        <begin position="603"/>
        <end position="612"/>
    </location>
</feature>
<sequence length="815" mass="80373">MLSLAANDALGAAVGEAPLCSAPPTAADAGALVAQLKARLLPGDKVLNKNQKKKARKKVSKLVHKTLGLPRAGSGAVDGEGSGDGDDGGDGGDLPSPSNDTGCSNRRTPGPGPAAPACTSAPAGGAHPAKRRRLADASGPSGGRPPRPQGSGRGQGQGQGQGSLLSGPYSGGPPSAALSGGSSRLSKGAQKRAARRQATADDLLTADDDGTETADGGAAATAAATAAGGGGGGAGGQQGRPSGNGSGRKRGRQQRAAGSGGGGGMPAVAAAVSQEVMQSPQGGGTAAAAAAAAAIAAAALLPRGYPSGAAPPPLAAVVPGAGGRGVPLRAGLGRPHPGAPGGGPGDLSAALLLMRVGMRAAAGPGSVETGSGSGAQGPAAGAQGAAEQSEGSSEGGTATTGGAPGSQGAVAAAATAGPGQQGGAGGKAQAQGAAGGGGGKQEGGGGGGGRAKGDRAREREGLYRYGNYHRYYGYRLGADLDQDPRVKLMRREWFQGKVAIDVGCNEGLVTLAMAARFGTRRMTGYDIDTALIKKACRNLRNMRSECTTALRAAAGQHHAARGRGGSGGGGGSGAGGGGSWEDAWAEEEGAGEEDGDWAEEEEGGHADPHAEDAAVDEADAEARGGPHSATAGPASGPGSEAAAPAAQARPHHGALLAAGPLPQRLGLLRGHIAALSRMHFVAADWVNTRGRPESVDVVTMLSVTKWVHLNNGDQGMRRLFRKAYDMLIPGGRLVLEPQPWKSYKRAVHKATAHGVPYSRLDELELRPEGFEAYLTDTVGFQLEERLHEGGDVGFDRPLLLLRKPLPGAGAGAGGQ</sequence>
<dbReference type="OrthoDB" id="10017101at2759"/>
<dbReference type="EMBL" id="JAEHOE010000075">
    <property type="protein sequence ID" value="KAG2489264.1"/>
    <property type="molecule type" value="Genomic_DNA"/>
</dbReference>
<evidence type="ECO:0000256" key="4">
    <source>
        <dbReference type="ARBA" id="ARBA00022691"/>
    </source>
</evidence>
<feature type="region of interest" description="Disordered" evidence="7">
    <location>
        <begin position="557"/>
        <end position="649"/>
    </location>
</feature>
<feature type="compositionally biased region" description="Gly residues" evidence="7">
    <location>
        <begin position="227"/>
        <end position="246"/>
    </location>
</feature>
<evidence type="ECO:0000259" key="8">
    <source>
        <dbReference type="PROSITE" id="PS51515"/>
    </source>
</evidence>
<feature type="compositionally biased region" description="Low complexity" evidence="7">
    <location>
        <begin position="213"/>
        <end position="226"/>
    </location>
</feature>
<feature type="compositionally biased region" description="Low complexity" evidence="7">
    <location>
        <begin position="406"/>
        <end position="418"/>
    </location>
</feature>
<reference evidence="9" key="1">
    <citation type="journal article" date="2020" name="bioRxiv">
        <title>Comparative genomics of Chlamydomonas.</title>
        <authorList>
            <person name="Craig R.J."/>
            <person name="Hasan A.R."/>
            <person name="Ness R.W."/>
            <person name="Keightley P.D."/>
        </authorList>
    </citation>
    <scope>NUCLEOTIDE SEQUENCE</scope>
    <source>
        <strain evidence="9">CCAP 11/70</strain>
    </source>
</reference>
<dbReference type="Proteomes" id="UP000612055">
    <property type="component" value="Unassembled WGS sequence"/>
</dbReference>
<comment type="similarity">
    <text evidence="1 6">Belongs to the methyltransferase superfamily.</text>
</comment>
<evidence type="ECO:0000256" key="1">
    <source>
        <dbReference type="ARBA" id="ARBA00008361"/>
    </source>
</evidence>
<feature type="compositionally biased region" description="Gly residues" evidence="7">
    <location>
        <begin position="433"/>
        <end position="450"/>
    </location>
</feature>
<evidence type="ECO:0000256" key="3">
    <source>
        <dbReference type="ARBA" id="ARBA00022679"/>
    </source>
</evidence>
<dbReference type="InterPro" id="IPR010675">
    <property type="entry name" value="Bin3_C"/>
</dbReference>
<proteinExistence type="inferred from homology"/>
<dbReference type="EC" id="2.1.1.-" evidence="6"/>
<feature type="compositionally biased region" description="Gly residues" evidence="7">
    <location>
        <begin position="151"/>
        <end position="161"/>
    </location>
</feature>
<keyword evidence="4 5" id="KW-0949">S-adenosyl-L-methionine</keyword>
<dbReference type="InterPro" id="IPR024160">
    <property type="entry name" value="BIN3_SAM-bd_dom"/>
</dbReference>
<feature type="compositionally biased region" description="Low complexity" evidence="7">
    <location>
        <begin position="162"/>
        <end position="188"/>
    </location>
</feature>
<feature type="compositionally biased region" description="Low complexity" evidence="7">
    <location>
        <begin position="115"/>
        <end position="126"/>
    </location>
</feature>
<keyword evidence="2 6" id="KW-0489">Methyltransferase</keyword>
<dbReference type="GO" id="GO:0008173">
    <property type="term" value="F:RNA methyltransferase activity"/>
    <property type="evidence" value="ECO:0007669"/>
    <property type="project" value="UniProtKB-UniRule"/>
</dbReference>
<dbReference type="AlphaFoldDB" id="A0A836BVQ7"/>
<feature type="compositionally biased region" description="Polar residues" evidence="7">
    <location>
        <begin position="96"/>
        <end position="107"/>
    </location>
</feature>
<dbReference type="GO" id="GO:0040031">
    <property type="term" value="P:snRNA modification"/>
    <property type="evidence" value="ECO:0007669"/>
    <property type="project" value="TreeGrafter"/>
</dbReference>
<feature type="compositionally biased region" description="Gly residues" evidence="7">
    <location>
        <begin position="562"/>
        <end position="579"/>
    </location>
</feature>
<dbReference type="PROSITE" id="PS51515">
    <property type="entry name" value="BIN3_SAM"/>
    <property type="match status" value="1"/>
</dbReference>
<feature type="compositionally biased region" description="Basic residues" evidence="7">
    <location>
        <begin position="50"/>
        <end position="64"/>
    </location>
</feature>
<protein>
    <recommendedName>
        <fullName evidence="6">RNA methyltransferase</fullName>
        <ecNumber evidence="6">2.1.1.-</ecNumber>
    </recommendedName>
</protein>
<dbReference type="PANTHER" id="PTHR12315:SF0">
    <property type="entry name" value="7SK SNRNA METHYLPHOSPHATE CAPPING ENZYME"/>
    <property type="match status" value="1"/>
</dbReference>
<gene>
    <name evidence="9" type="ORF">HYH03_012284</name>
</gene>
<evidence type="ECO:0000256" key="5">
    <source>
        <dbReference type="PROSITE-ProRule" id="PRU00848"/>
    </source>
</evidence>
<evidence type="ECO:0000313" key="10">
    <source>
        <dbReference type="Proteomes" id="UP000612055"/>
    </source>
</evidence>
<feature type="compositionally biased region" description="Acidic residues" evidence="7">
    <location>
        <begin position="583"/>
        <end position="602"/>
    </location>
</feature>
<evidence type="ECO:0000256" key="6">
    <source>
        <dbReference type="RuleBase" id="RU367087"/>
    </source>
</evidence>
<feature type="region of interest" description="Disordered" evidence="7">
    <location>
        <begin position="362"/>
        <end position="455"/>
    </location>
</feature>
<accession>A0A836BVQ7</accession>
<keyword evidence="3 6" id="KW-0808">Transferase</keyword>
<organism evidence="9 10">
    <name type="scientific">Edaphochlamys debaryana</name>
    <dbReference type="NCBI Taxonomy" id="47281"/>
    <lineage>
        <taxon>Eukaryota</taxon>
        <taxon>Viridiplantae</taxon>
        <taxon>Chlorophyta</taxon>
        <taxon>core chlorophytes</taxon>
        <taxon>Chlorophyceae</taxon>
        <taxon>CS clade</taxon>
        <taxon>Chlamydomonadales</taxon>
        <taxon>Chlamydomonadales incertae sedis</taxon>
        <taxon>Edaphochlamys</taxon>
    </lineage>
</organism>
<name>A0A836BVQ7_9CHLO</name>
<evidence type="ECO:0000313" key="9">
    <source>
        <dbReference type="EMBL" id="KAG2489264.1"/>
    </source>
</evidence>
<dbReference type="InterPro" id="IPR039772">
    <property type="entry name" value="Bin3-like"/>
</dbReference>
<feature type="domain" description="Bin3-type SAM" evidence="8">
    <location>
        <begin position="483"/>
        <end position="806"/>
    </location>
</feature>
<feature type="compositionally biased region" description="Acidic residues" evidence="7">
    <location>
        <begin position="81"/>
        <end position="90"/>
    </location>
</feature>
<dbReference type="PANTHER" id="PTHR12315">
    <property type="entry name" value="BICOID-INTERACTING PROTEIN RELATED"/>
    <property type="match status" value="1"/>
</dbReference>
<dbReference type="GO" id="GO:0008171">
    <property type="term" value="F:O-methyltransferase activity"/>
    <property type="evidence" value="ECO:0007669"/>
    <property type="project" value="UniProtKB-UniRule"/>
</dbReference>
<comment type="caution">
    <text evidence="9">The sequence shown here is derived from an EMBL/GenBank/DDBJ whole genome shotgun (WGS) entry which is preliminary data.</text>
</comment>
<dbReference type="InterPro" id="IPR029063">
    <property type="entry name" value="SAM-dependent_MTases_sf"/>
</dbReference>
<dbReference type="Pfam" id="PF06859">
    <property type="entry name" value="Bin3"/>
    <property type="match status" value="1"/>
</dbReference>
<keyword evidence="10" id="KW-1185">Reference proteome</keyword>
<feature type="compositionally biased region" description="Low complexity" evidence="7">
    <location>
        <begin position="625"/>
        <end position="649"/>
    </location>
</feature>
<feature type="region of interest" description="Disordered" evidence="7">
    <location>
        <begin position="44"/>
        <end position="266"/>
    </location>
</feature>